<protein>
    <submittedName>
        <fullName evidence="1">Uncharacterized protein</fullName>
    </submittedName>
</protein>
<dbReference type="RefSeq" id="WP_275586121.1">
    <property type="nucleotide sequence ID" value="NZ_JAFBEI010000065.1"/>
</dbReference>
<evidence type="ECO:0000313" key="1">
    <source>
        <dbReference type="EMBL" id="MBM7637103.1"/>
    </source>
</evidence>
<accession>A0ABS2PNV2</accession>
<dbReference type="EMBL" id="JAFBEI010000065">
    <property type="protein sequence ID" value="MBM7637103.1"/>
    <property type="molecule type" value="Genomic_DNA"/>
</dbReference>
<comment type="caution">
    <text evidence="1">The sequence shown here is derived from an EMBL/GenBank/DDBJ whole genome shotgun (WGS) entry which is preliminary data.</text>
</comment>
<gene>
    <name evidence="1" type="ORF">JOC31_001938</name>
</gene>
<name>A0ABS2PNV2_9STRE</name>
<dbReference type="Proteomes" id="UP000809081">
    <property type="component" value="Unassembled WGS sequence"/>
</dbReference>
<proteinExistence type="predicted"/>
<keyword evidence="2" id="KW-1185">Reference proteome</keyword>
<reference evidence="1 2" key="1">
    <citation type="submission" date="2021-01" db="EMBL/GenBank/DDBJ databases">
        <title>Genomic Encyclopedia of Type Strains, Phase IV (KMG-IV): sequencing the most valuable type-strain genomes for metagenomic binning, comparative biology and taxonomic classification.</title>
        <authorList>
            <person name="Goeker M."/>
        </authorList>
    </citation>
    <scope>NUCLEOTIDE SEQUENCE [LARGE SCALE GENOMIC DNA]</scope>
    <source>
        <strain evidence="1 2">DSM 27513</strain>
    </source>
</reference>
<sequence>MLTYANKACPKLPEGFESHMTAPFEHLFDEQNTAIVEALVEKRE</sequence>
<organism evidence="1 2">
    <name type="scientific">Streptococcus saliviloxodontae</name>
    <dbReference type="NCBI Taxonomy" id="1349416"/>
    <lineage>
        <taxon>Bacteria</taxon>
        <taxon>Bacillati</taxon>
        <taxon>Bacillota</taxon>
        <taxon>Bacilli</taxon>
        <taxon>Lactobacillales</taxon>
        <taxon>Streptococcaceae</taxon>
        <taxon>Streptococcus</taxon>
    </lineage>
</organism>
<evidence type="ECO:0000313" key="2">
    <source>
        <dbReference type="Proteomes" id="UP000809081"/>
    </source>
</evidence>